<sequence length="185" mass="21141">MKTNLENWFEEQRDCFDIAEPGDGHELRFLDKLKERKKEEKVVTTRTLGWWKPLAAAAAIVLLVFAGYATVKPTVSNVGLAAVSPEMAKTQDFFTKAIEEELYNINEARTPQTQKLVEDALVQLEILEKDYNKLTNDLATSGEDKRVIYAMIANFQARIDLLNTVLEEIESIKKIKTNDYEDQLL</sequence>
<feature type="transmembrane region" description="Helical" evidence="2">
    <location>
        <begin position="50"/>
        <end position="71"/>
    </location>
</feature>
<keyword evidence="2" id="KW-0812">Transmembrane</keyword>
<keyword evidence="2" id="KW-0472">Membrane</keyword>
<proteinExistence type="predicted"/>
<protein>
    <recommendedName>
        <fullName evidence="5">DUF4179 domain-containing protein</fullName>
    </recommendedName>
</protein>
<reference evidence="3 4" key="1">
    <citation type="submission" date="2018-07" db="EMBL/GenBank/DDBJ databases">
        <title>Leeuwenhoekiella genomics.</title>
        <authorList>
            <person name="Tahon G."/>
            <person name="Willems A."/>
        </authorList>
    </citation>
    <scope>NUCLEOTIDE SEQUENCE [LARGE SCALE GENOMIC DNA]</scope>
    <source>
        <strain evidence="3 4">LMG 29608</strain>
    </source>
</reference>
<gene>
    <name evidence="3" type="ORF">DSM02_3080</name>
</gene>
<organism evidence="3 4">
    <name type="scientific">Leeuwenhoekiella polynyae</name>
    <dbReference type="NCBI Taxonomy" id="1550906"/>
    <lineage>
        <taxon>Bacteria</taxon>
        <taxon>Pseudomonadati</taxon>
        <taxon>Bacteroidota</taxon>
        <taxon>Flavobacteriia</taxon>
        <taxon>Flavobacteriales</taxon>
        <taxon>Flavobacteriaceae</taxon>
        <taxon>Leeuwenhoekiella</taxon>
    </lineage>
</organism>
<evidence type="ECO:0000313" key="4">
    <source>
        <dbReference type="Proteomes" id="UP000289859"/>
    </source>
</evidence>
<dbReference type="EMBL" id="QOVK01000017">
    <property type="protein sequence ID" value="RXG17744.1"/>
    <property type="molecule type" value="Genomic_DNA"/>
</dbReference>
<evidence type="ECO:0000256" key="2">
    <source>
        <dbReference type="SAM" id="Phobius"/>
    </source>
</evidence>
<dbReference type="OrthoDB" id="1143801at2"/>
<dbReference type="Proteomes" id="UP000289859">
    <property type="component" value="Unassembled WGS sequence"/>
</dbReference>
<evidence type="ECO:0000313" key="3">
    <source>
        <dbReference type="EMBL" id="RXG17744.1"/>
    </source>
</evidence>
<evidence type="ECO:0000256" key="1">
    <source>
        <dbReference type="SAM" id="Coils"/>
    </source>
</evidence>
<keyword evidence="1" id="KW-0175">Coiled coil</keyword>
<comment type="caution">
    <text evidence="3">The sequence shown here is derived from an EMBL/GenBank/DDBJ whole genome shotgun (WGS) entry which is preliminary data.</text>
</comment>
<dbReference type="RefSeq" id="WP_128766399.1">
    <property type="nucleotide sequence ID" value="NZ_JBHUOO010000042.1"/>
</dbReference>
<accession>A0A4Q0NXY6</accession>
<name>A0A4Q0NXY6_9FLAO</name>
<feature type="coiled-coil region" evidence="1">
    <location>
        <begin position="117"/>
        <end position="144"/>
    </location>
</feature>
<dbReference type="AlphaFoldDB" id="A0A4Q0NXY6"/>
<keyword evidence="2" id="KW-1133">Transmembrane helix</keyword>
<evidence type="ECO:0008006" key="5">
    <source>
        <dbReference type="Google" id="ProtNLM"/>
    </source>
</evidence>
<keyword evidence="4" id="KW-1185">Reference proteome</keyword>